<dbReference type="NCBIfam" id="TIGR02401">
    <property type="entry name" value="trehalose_TreY"/>
    <property type="match status" value="1"/>
</dbReference>
<sequence length="926" mass="102658">MIPRATYRLQFHAGFRFTDAITLIPYLRSLGISHVYASPYLRARAGSPHGYDIVDHNALNPEIGTSEEYDAFVSALRANGMGHVLDFVPNHMGVGGCDNAWWLDVLTWGRDSHYADYFDIDWEPLRAQLRGKLLLPFLGRQYGEVLDAGELRWEYGDGGFRLRYYEHCFPLTPPSYAAVLEGAEPASLASFAPLFAALAGMIDRIERRDAASSLRRLVDETERDNAWALAARLDAERASPEGKALIERVVDAQHWRPTSWKVAAEEINYRRFFDINGLGALRMEHAATFADAHALAFSLIERGAVDGLRLDHVDGLYDPLGYCDLLRSRAELLGEPLYLVVEKILAGHEDLRERWNVDGTTGYEFMNAVTGIAIDPRAERAFDRTYRTFTGDAARFADVAYTAKRFVLITALAAERNVLALRLDRIAQRDPHTRDFTLLALTRALVNTIAAFPVYRTYVRGEAINDEDRHDIEWAIARARSWDITSEGSVYAFLRRVLLTETDDEQVRESYVDFAMHFQQLTSPVAAKGVEDTAFYRSIRLVALNEVGGDPARFGLAVSEFHRQNAQRAAHRPHAMIATATHDAKRGEDVRARLAVLSEIPDGWSRAIARWARLNGRHKTTVRGERAPSSLAEYLFYQTLIGAWPAELLDAPLDPPAFAAYADRISDYVLKAGREAKLRTSWTNPDGEYEAALERFVRRAMDPAAAPVFLAAAQAFAREIAAGGFSNTLAQTVLHATAPGVPDTYQGAELWDLSLVDPDNRRPVDFARRDAALRAIDDALAAGTERAAIVRDLLARAGDGTFKLYVLATLLRHRAAAGWPAASYEPLETTGPLAGHLVAYRRGRAIVAVTRLPRTVAAAGLPVGELWNDTAVRLPADGAPAYRDVLTGLHLHPVERDGARELPAASLFSLLPVSVVEPAECALERT</sequence>
<evidence type="ECO:0000313" key="2">
    <source>
        <dbReference type="EMBL" id="BDE05427.1"/>
    </source>
</evidence>
<dbReference type="Pfam" id="PF00128">
    <property type="entry name" value="Alpha-amylase"/>
    <property type="match status" value="1"/>
</dbReference>
<dbReference type="InterPro" id="IPR006047">
    <property type="entry name" value="GH13_cat_dom"/>
</dbReference>
<dbReference type="InterPro" id="IPR017853">
    <property type="entry name" value="GH"/>
</dbReference>
<dbReference type="RefSeq" id="WP_317996465.1">
    <property type="nucleotide sequence ID" value="NZ_AP025523.1"/>
</dbReference>
<protein>
    <submittedName>
        <fullName evidence="2">Maltooligosyl trehalose synthase</fullName>
    </submittedName>
</protein>
<dbReference type="Proteomes" id="UP001317532">
    <property type="component" value="Chromosome"/>
</dbReference>
<organism evidence="2 3">
    <name type="scientific">Vulcanimicrobium alpinum</name>
    <dbReference type="NCBI Taxonomy" id="3016050"/>
    <lineage>
        <taxon>Bacteria</taxon>
        <taxon>Bacillati</taxon>
        <taxon>Vulcanimicrobiota</taxon>
        <taxon>Vulcanimicrobiia</taxon>
        <taxon>Vulcanimicrobiales</taxon>
        <taxon>Vulcanimicrobiaceae</taxon>
        <taxon>Vulcanimicrobium</taxon>
    </lineage>
</organism>
<dbReference type="SMART" id="SM00642">
    <property type="entry name" value="Aamy"/>
    <property type="match status" value="1"/>
</dbReference>
<dbReference type="EMBL" id="AP025523">
    <property type="protein sequence ID" value="BDE05427.1"/>
    <property type="molecule type" value="Genomic_DNA"/>
</dbReference>
<dbReference type="AlphaFoldDB" id="A0AAN2C9B4"/>
<feature type="domain" description="Glycosyl hydrolase family 13 catalytic" evidence="1">
    <location>
        <begin position="16"/>
        <end position="545"/>
    </location>
</feature>
<dbReference type="PANTHER" id="PTHR10357">
    <property type="entry name" value="ALPHA-AMYLASE FAMILY MEMBER"/>
    <property type="match status" value="1"/>
</dbReference>
<keyword evidence="3" id="KW-1185">Reference proteome</keyword>
<dbReference type="InterPro" id="IPR012767">
    <property type="entry name" value="Trehalose_TreY"/>
</dbReference>
<accession>A0AAN2C9B4</accession>
<proteinExistence type="predicted"/>
<dbReference type="GO" id="GO:0005992">
    <property type="term" value="P:trehalose biosynthetic process"/>
    <property type="evidence" value="ECO:0007669"/>
    <property type="project" value="TreeGrafter"/>
</dbReference>
<dbReference type="CDD" id="cd11336">
    <property type="entry name" value="AmyAc_MTSase"/>
    <property type="match status" value="1"/>
</dbReference>
<dbReference type="KEGG" id="vab:WPS_07030"/>
<evidence type="ECO:0000259" key="1">
    <source>
        <dbReference type="SMART" id="SM00642"/>
    </source>
</evidence>
<name>A0AAN2C9B4_UNVUL</name>
<gene>
    <name evidence="2" type="ORF">WPS_07030</name>
</gene>
<dbReference type="PANTHER" id="PTHR10357:SF216">
    <property type="entry name" value="MALTOOLIGOSYL TREHALOSE SYNTHASE-RELATED"/>
    <property type="match status" value="1"/>
</dbReference>
<dbReference type="GO" id="GO:0030980">
    <property type="term" value="P:alpha-glucan catabolic process"/>
    <property type="evidence" value="ECO:0007669"/>
    <property type="project" value="TreeGrafter"/>
</dbReference>
<dbReference type="Gene3D" id="3.20.20.80">
    <property type="entry name" value="Glycosidases"/>
    <property type="match status" value="4"/>
</dbReference>
<dbReference type="GO" id="GO:0047470">
    <property type="term" value="F:(1,4)-alpha-D-glucan 1-alpha-D-glucosylmutase activity"/>
    <property type="evidence" value="ECO:0007669"/>
    <property type="project" value="TreeGrafter"/>
</dbReference>
<reference evidence="2 3" key="1">
    <citation type="journal article" date="2022" name="ISME Commun">
        <title>Vulcanimicrobium alpinus gen. nov. sp. nov., the first cultivated representative of the candidate phylum 'Eremiobacterota', is a metabolically versatile aerobic anoxygenic phototroph.</title>
        <authorList>
            <person name="Yabe S."/>
            <person name="Muto K."/>
            <person name="Abe K."/>
            <person name="Yokota A."/>
            <person name="Staudigel H."/>
            <person name="Tebo B.M."/>
        </authorList>
    </citation>
    <scope>NUCLEOTIDE SEQUENCE [LARGE SCALE GENOMIC DNA]</scope>
    <source>
        <strain evidence="2 3">WC8-2</strain>
    </source>
</reference>
<evidence type="ECO:0000313" key="3">
    <source>
        <dbReference type="Proteomes" id="UP001317532"/>
    </source>
</evidence>
<dbReference type="SUPFAM" id="SSF51445">
    <property type="entry name" value="(Trans)glycosidases"/>
    <property type="match status" value="1"/>
</dbReference>